<sequence>MDLPTARELELESALRQRNKQITELTDEVTRLRAYISNNPPAPSETIHVPPALIAALQPHIENEPSSTVGRGSVTTALSQRVKTLQDENDELYDILKKSETGRLKEEVQTLSNVVTKLDTALRESHKVIQCLSNELDQTHDTFARNHDLPKPKPSPRNHYSQRSVSSASSVPSSKLPPTGPRSHKKQRVSSDNQSKSDDKRRHNTHSHPHSSSTKMDVDKLEKERDDHDGNRSRKTTAPAAPLNGIPTHPRNGLGGGRRTNGGTLAERMAVDNGARHS</sequence>
<feature type="compositionally biased region" description="Basic and acidic residues" evidence="6">
    <location>
        <begin position="216"/>
        <end position="232"/>
    </location>
</feature>
<dbReference type="STRING" id="1314674.A0A0D7BUI5"/>
<dbReference type="OrthoDB" id="3363802at2759"/>
<dbReference type="Pfam" id="PF17098">
    <property type="entry name" value="Wtap"/>
    <property type="match status" value="1"/>
</dbReference>
<protein>
    <submittedName>
        <fullName evidence="7">Uncharacterized protein</fullName>
    </submittedName>
</protein>
<dbReference type="InterPro" id="IPR033757">
    <property type="entry name" value="WTAP"/>
</dbReference>
<dbReference type="GO" id="GO:0006397">
    <property type="term" value="P:mRNA processing"/>
    <property type="evidence" value="ECO:0007669"/>
    <property type="project" value="UniProtKB-KW"/>
</dbReference>
<name>A0A0D7BUI5_9AGAR</name>
<dbReference type="Proteomes" id="UP000054007">
    <property type="component" value="Unassembled WGS sequence"/>
</dbReference>
<keyword evidence="5" id="KW-0539">Nucleus</keyword>
<evidence type="ECO:0000256" key="3">
    <source>
        <dbReference type="ARBA" id="ARBA00022664"/>
    </source>
</evidence>
<keyword evidence="3" id="KW-0507">mRNA processing</keyword>
<dbReference type="GO" id="GO:0005634">
    <property type="term" value="C:nucleus"/>
    <property type="evidence" value="ECO:0007669"/>
    <property type="project" value="UniProtKB-SubCell"/>
</dbReference>
<evidence type="ECO:0000256" key="1">
    <source>
        <dbReference type="ARBA" id="ARBA00004123"/>
    </source>
</evidence>
<evidence type="ECO:0000313" key="7">
    <source>
        <dbReference type="EMBL" id="KIY74092.1"/>
    </source>
</evidence>
<keyword evidence="4" id="KW-0508">mRNA splicing</keyword>
<organism evidence="7 8">
    <name type="scientific">Cylindrobasidium torrendii FP15055 ss-10</name>
    <dbReference type="NCBI Taxonomy" id="1314674"/>
    <lineage>
        <taxon>Eukaryota</taxon>
        <taxon>Fungi</taxon>
        <taxon>Dikarya</taxon>
        <taxon>Basidiomycota</taxon>
        <taxon>Agaricomycotina</taxon>
        <taxon>Agaricomycetes</taxon>
        <taxon>Agaricomycetidae</taxon>
        <taxon>Agaricales</taxon>
        <taxon>Marasmiineae</taxon>
        <taxon>Physalacriaceae</taxon>
        <taxon>Cylindrobasidium</taxon>
    </lineage>
</organism>
<accession>A0A0D7BUI5</accession>
<gene>
    <name evidence="7" type="ORF">CYLTODRAFT_484844</name>
</gene>
<comment type="similarity">
    <text evidence="2">Belongs to the fl(2)d family.</text>
</comment>
<dbReference type="GO" id="GO:0008380">
    <property type="term" value="P:RNA splicing"/>
    <property type="evidence" value="ECO:0007669"/>
    <property type="project" value="UniProtKB-KW"/>
</dbReference>
<proteinExistence type="inferred from homology"/>
<evidence type="ECO:0000256" key="5">
    <source>
        <dbReference type="ARBA" id="ARBA00023242"/>
    </source>
</evidence>
<feature type="region of interest" description="Disordered" evidence="6">
    <location>
        <begin position="143"/>
        <end position="278"/>
    </location>
</feature>
<keyword evidence="8" id="KW-1185">Reference proteome</keyword>
<evidence type="ECO:0000313" key="8">
    <source>
        <dbReference type="Proteomes" id="UP000054007"/>
    </source>
</evidence>
<dbReference type="GO" id="GO:0000381">
    <property type="term" value="P:regulation of alternative mRNA splicing, via spliceosome"/>
    <property type="evidence" value="ECO:0007669"/>
    <property type="project" value="InterPro"/>
</dbReference>
<reference evidence="7 8" key="1">
    <citation type="journal article" date="2015" name="Fungal Genet. Biol.">
        <title>Evolution of novel wood decay mechanisms in Agaricales revealed by the genome sequences of Fistulina hepatica and Cylindrobasidium torrendii.</title>
        <authorList>
            <person name="Floudas D."/>
            <person name="Held B.W."/>
            <person name="Riley R."/>
            <person name="Nagy L.G."/>
            <person name="Koehler G."/>
            <person name="Ransdell A.S."/>
            <person name="Younus H."/>
            <person name="Chow J."/>
            <person name="Chiniquy J."/>
            <person name="Lipzen A."/>
            <person name="Tritt A."/>
            <person name="Sun H."/>
            <person name="Haridas S."/>
            <person name="LaButti K."/>
            <person name="Ohm R.A."/>
            <person name="Kues U."/>
            <person name="Blanchette R.A."/>
            <person name="Grigoriev I.V."/>
            <person name="Minto R.E."/>
            <person name="Hibbett D.S."/>
        </authorList>
    </citation>
    <scope>NUCLEOTIDE SEQUENCE [LARGE SCALE GENOMIC DNA]</scope>
    <source>
        <strain evidence="7 8">FP15055 ss-10</strain>
    </source>
</reference>
<evidence type="ECO:0000256" key="2">
    <source>
        <dbReference type="ARBA" id="ARBA00010313"/>
    </source>
</evidence>
<dbReference type="GO" id="GO:0016556">
    <property type="term" value="P:mRNA modification"/>
    <property type="evidence" value="ECO:0007669"/>
    <property type="project" value="InterPro"/>
</dbReference>
<evidence type="ECO:0000256" key="4">
    <source>
        <dbReference type="ARBA" id="ARBA00023187"/>
    </source>
</evidence>
<dbReference type="EMBL" id="KN880432">
    <property type="protein sequence ID" value="KIY74092.1"/>
    <property type="molecule type" value="Genomic_DNA"/>
</dbReference>
<dbReference type="AlphaFoldDB" id="A0A0D7BUI5"/>
<evidence type="ECO:0000256" key="6">
    <source>
        <dbReference type="SAM" id="MobiDB-lite"/>
    </source>
</evidence>
<comment type="subcellular location">
    <subcellularLocation>
        <location evidence="1">Nucleus</location>
    </subcellularLocation>
</comment>
<feature type="compositionally biased region" description="Low complexity" evidence="6">
    <location>
        <begin position="161"/>
        <end position="174"/>
    </location>
</feature>